<comment type="caution">
    <text evidence="13">The sequence shown here is derived from an EMBL/GenBank/DDBJ whole genome shotgun (WGS) entry which is preliminary data.</text>
</comment>
<dbReference type="Proteomes" id="UP000177982">
    <property type="component" value="Unassembled WGS sequence"/>
</dbReference>
<reference evidence="13 14" key="1">
    <citation type="journal article" date="2016" name="Nat. Commun.">
        <title>Thousands of microbial genomes shed light on interconnected biogeochemical processes in an aquifer system.</title>
        <authorList>
            <person name="Anantharaman K."/>
            <person name="Brown C.T."/>
            <person name="Hug L.A."/>
            <person name="Sharon I."/>
            <person name="Castelle C.J."/>
            <person name="Probst A.J."/>
            <person name="Thomas B.C."/>
            <person name="Singh A."/>
            <person name="Wilkins M.J."/>
            <person name="Karaoz U."/>
            <person name="Brodie E.L."/>
            <person name="Williams K.H."/>
            <person name="Hubbard S.S."/>
            <person name="Banfield J.F."/>
        </authorList>
    </citation>
    <scope>NUCLEOTIDE SEQUENCE [LARGE SCALE GENOMIC DNA]</scope>
</reference>
<dbReference type="Pfam" id="PF01066">
    <property type="entry name" value="CDP-OH_P_transf"/>
    <property type="match status" value="1"/>
</dbReference>
<evidence type="ECO:0000256" key="12">
    <source>
        <dbReference type="SAM" id="Phobius"/>
    </source>
</evidence>
<evidence type="ECO:0000256" key="9">
    <source>
        <dbReference type="ARBA" id="ARBA00023209"/>
    </source>
</evidence>
<name>A0A1G2L7Q2_9BACT</name>
<dbReference type="Gene3D" id="1.20.120.1760">
    <property type="match status" value="1"/>
</dbReference>
<evidence type="ECO:0000256" key="5">
    <source>
        <dbReference type="ARBA" id="ARBA00022692"/>
    </source>
</evidence>
<comment type="subcellular location">
    <subcellularLocation>
        <location evidence="1">Membrane</location>
        <topology evidence="1">Multi-pass membrane protein</topology>
    </subcellularLocation>
</comment>
<evidence type="ECO:0000313" key="13">
    <source>
        <dbReference type="EMBL" id="OHA07665.1"/>
    </source>
</evidence>
<feature type="transmembrane region" description="Helical" evidence="12">
    <location>
        <begin position="12"/>
        <end position="43"/>
    </location>
</feature>
<dbReference type="PIRSF" id="PIRSF000847">
    <property type="entry name" value="Phos_ph_gly_syn"/>
    <property type="match status" value="1"/>
</dbReference>
<feature type="transmembrane region" description="Helical" evidence="12">
    <location>
        <begin position="81"/>
        <end position="104"/>
    </location>
</feature>
<keyword evidence="4 11" id="KW-0808">Transferase</keyword>
<dbReference type="PANTHER" id="PTHR14269:SF11">
    <property type="entry name" value="CDP-DIACYLGLYCEROL--GLYCEROL-3-PHOSPHATE 3-PHOSPHATIDYLTRANSFERASE"/>
    <property type="match status" value="1"/>
</dbReference>
<dbReference type="InterPro" id="IPR000462">
    <property type="entry name" value="CDP-OH_P_trans"/>
</dbReference>
<accession>A0A1G2L7Q2</accession>
<evidence type="ECO:0000313" key="14">
    <source>
        <dbReference type="Proteomes" id="UP000177982"/>
    </source>
</evidence>
<proteinExistence type="inferred from homology"/>
<evidence type="ECO:0000256" key="11">
    <source>
        <dbReference type="RuleBase" id="RU003750"/>
    </source>
</evidence>
<keyword evidence="8 12" id="KW-0472">Membrane</keyword>
<evidence type="ECO:0008006" key="15">
    <source>
        <dbReference type="Google" id="ProtNLM"/>
    </source>
</evidence>
<dbReference type="EMBL" id="MHQO01000005">
    <property type="protein sequence ID" value="OHA07665.1"/>
    <property type="molecule type" value="Genomic_DNA"/>
</dbReference>
<evidence type="ECO:0000256" key="10">
    <source>
        <dbReference type="ARBA" id="ARBA00023264"/>
    </source>
</evidence>
<evidence type="ECO:0000256" key="8">
    <source>
        <dbReference type="ARBA" id="ARBA00023136"/>
    </source>
</evidence>
<keyword evidence="7" id="KW-0443">Lipid metabolism</keyword>
<evidence type="ECO:0000256" key="2">
    <source>
        <dbReference type="ARBA" id="ARBA00010441"/>
    </source>
</evidence>
<keyword evidence="6 12" id="KW-1133">Transmembrane helix</keyword>
<keyword evidence="5 12" id="KW-0812">Transmembrane</keyword>
<evidence type="ECO:0000256" key="7">
    <source>
        <dbReference type="ARBA" id="ARBA00023098"/>
    </source>
</evidence>
<dbReference type="InterPro" id="IPR050324">
    <property type="entry name" value="CDP-alcohol_PTase-I"/>
</dbReference>
<comment type="similarity">
    <text evidence="2 11">Belongs to the CDP-alcohol phosphatidyltransferase class-I family.</text>
</comment>
<dbReference type="GO" id="GO:0046474">
    <property type="term" value="P:glycerophospholipid biosynthetic process"/>
    <property type="evidence" value="ECO:0007669"/>
    <property type="project" value="TreeGrafter"/>
</dbReference>
<keyword evidence="10" id="KW-1208">Phospholipid metabolism</keyword>
<organism evidence="13 14">
    <name type="scientific">Candidatus Sungbacteria bacterium RIFCSPLOWO2_01_FULL_47_10</name>
    <dbReference type="NCBI Taxonomy" id="1802276"/>
    <lineage>
        <taxon>Bacteria</taxon>
        <taxon>Candidatus Sungiibacteriota</taxon>
    </lineage>
</organism>
<dbReference type="PROSITE" id="PS00379">
    <property type="entry name" value="CDP_ALCOHOL_P_TRANSF"/>
    <property type="match status" value="1"/>
</dbReference>
<dbReference type="InterPro" id="IPR004570">
    <property type="entry name" value="Phosphatidylglycerol_P_synth"/>
</dbReference>
<keyword evidence="3" id="KW-0444">Lipid biosynthesis</keyword>
<dbReference type="GO" id="GO:0016020">
    <property type="term" value="C:membrane"/>
    <property type="evidence" value="ECO:0007669"/>
    <property type="project" value="UniProtKB-SubCell"/>
</dbReference>
<dbReference type="InterPro" id="IPR043130">
    <property type="entry name" value="CDP-OH_PTrfase_TM_dom"/>
</dbReference>
<dbReference type="AlphaFoldDB" id="A0A1G2L7Q2"/>
<evidence type="ECO:0000256" key="4">
    <source>
        <dbReference type="ARBA" id="ARBA00022679"/>
    </source>
</evidence>
<evidence type="ECO:0000256" key="3">
    <source>
        <dbReference type="ARBA" id="ARBA00022516"/>
    </source>
</evidence>
<gene>
    <name evidence="13" type="ORF">A2934_05810</name>
</gene>
<dbReference type="InterPro" id="IPR048254">
    <property type="entry name" value="CDP_ALCOHOL_P_TRANSF_CS"/>
</dbReference>
<evidence type="ECO:0000256" key="6">
    <source>
        <dbReference type="ARBA" id="ARBA00022989"/>
    </source>
</evidence>
<dbReference type="PANTHER" id="PTHR14269">
    <property type="entry name" value="CDP-DIACYLGLYCEROL--GLYCEROL-3-PHOSPHATE 3-PHOSPHATIDYLTRANSFERASE-RELATED"/>
    <property type="match status" value="1"/>
</dbReference>
<dbReference type="GO" id="GO:0008444">
    <property type="term" value="F:CDP-diacylglycerol-glycerol-3-phosphate 3-phosphatidyltransferase activity"/>
    <property type="evidence" value="ECO:0007669"/>
    <property type="project" value="InterPro"/>
</dbReference>
<evidence type="ECO:0000256" key="1">
    <source>
        <dbReference type="ARBA" id="ARBA00004141"/>
    </source>
</evidence>
<keyword evidence="9" id="KW-0594">Phospholipid biosynthesis</keyword>
<protein>
    <recommendedName>
        <fullName evidence="15">CDP-diacylglycerol--glycerol-3-phosphate 3-phosphatidyltransferase</fullName>
    </recommendedName>
</protein>
<sequence>MLSKKSIPNTLSFLRIAMTFFIVAAISHSLYAPAFLILIAALITDWLDGLAARAFDAKSRFGEIIDPIADKALYGGTLGAIYWYAGVSPLLWVILFTLAPEGILTLLRCMNIRGAATVVGKIKMVRQSASMIILMLGLVFLNQSLLIFGIAVSATAVIFSWMSLLSQIIAFEKTA</sequence>